<reference evidence="2" key="2">
    <citation type="journal article" date="2015" name="Data Brief">
        <title>Shoot transcriptome of the giant reed, Arundo donax.</title>
        <authorList>
            <person name="Barrero R.A."/>
            <person name="Guerrero F.D."/>
            <person name="Moolhuijzen P."/>
            <person name="Goolsby J.A."/>
            <person name="Tidwell J."/>
            <person name="Bellgard S.E."/>
            <person name="Bellgard M.I."/>
        </authorList>
    </citation>
    <scope>NUCLEOTIDE SEQUENCE</scope>
    <source>
        <tissue evidence="2">Shoot tissue taken approximately 20 cm above the soil surface</tissue>
    </source>
</reference>
<dbReference type="EMBL" id="GBRH01197621">
    <property type="protein sequence ID" value="JAE00275.1"/>
    <property type="molecule type" value="Transcribed_RNA"/>
</dbReference>
<organism evidence="2">
    <name type="scientific">Arundo donax</name>
    <name type="common">Giant reed</name>
    <name type="synonym">Donax arundinaceus</name>
    <dbReference type="NCBI Taxonomy" id="35708"/>
    <lineage>
        <taxon>Eukaryota</taxon>
        <taxon>Viridiplantae</taxon>
        <taxon>Streptophyta</taxon>
        <taxon>Embryophyta</taxon>
        <taxon>Tracheophyta</taxon>
        <taxon>Spermatophyta</taxon>
        <taxon>Magnoliopsida</taxon>
        <taxon>Liliopsida</taxon>
        <taxon>Poales</taxon>
        <taxon>Poaceae</taxon>
        <taxon>PACMAD clade</taxon>
        <taxon>Arundinoideae</taxon>
        <taxon>Arundineae</taxon>
        <taxon>Arundo</taxon>
    </lineage>
</organism>
<reference evidence="2" key="1">
    <citation type="submission" date="2014-09" db="EMBL/GenBank/DDBJ databases">
        <authorList>
            <person name="Magalhaes I.L.F."/>
            <person name="Oliveira U."/>
            <person name="Santos F.R."/>
            <person name="Vidigal T.H.D.A."/>
            <person name="Brescovit A.D."/>
            <person name="Santos A.J."/>
        </authorList>
    </citation>
    <scope>NUCLEOTIDE SEQUENCE</scope>
    <source>
        <tissue evidence="2">Shoot tissue taken approximately 20 cm above the soil surface</tissue>
    </source>
</reference>
<proteinExistence type="predicted"/>
<evidence type="ECO:0000256" key="1">
    <source>
        <dbReference type="SAM" id="MobiDB-lite"/>
    </source>
</evidence>
<protein>
    <submittedName>
        <fullName evidence="2">Uncharacterized protein</fullName>
    </submittedName>
</protein>
<feature type="compositionally biased region" description="Basic and acidic residues" evidence="1">
    <location>
        <begin position="25"/>
        <end position="37"/>
    </location>
</feature>
<evidence type="ECO:0000313" key="2">
    <source>
        <dbReference type="EMBL" id="JAE00275.1"/>
    </source>
</evidence>
<accession>A0A0A9EHQ2</accession>
<dbReference type="AlphaFoldDB" id="A0A0A9EHQ2"/>
<name>A0A0A9EHQ2_ARUDO</name>
<sequence length="37" mass="4227">MDMRKLGGSRTRNRGTHTYTSKWVQADHGHEEPSLVS</sequence>
<feature type="region of interest" description="Disordered" evidence="1">
    <location>
        <begin position="1"/>
        <end position="37"/>
    </location>
</feature>